<feature type="region of interest" description="Disordered" evidence="1">
    <location>
        <begin position="1"/>
        <end position="35"/>
    </location>
</feature>
<dbReference type="OrthoDB" id="4034416at2759"/>
<dbReference type="EMBL" id="HE576754">
    <property type="protein sequence ID" value="CCC69571.1"/>
    <property type="molecule type" value="Genomic_DNA"/>
</dbReference>
<proteinExistence type="predicted"/>
<dbReference type="GeneID" id="96903152"/>
<feature type="compositionally biased region" description="Basic residues" evidence="1">
    <location>
        <begin position="1"/>
        <end position="15"/>
    </location>
</feature>
<dbReference type="Proteomes" id="UP000001640">
    <property type="component" value="Chromosome 3"/>
</dbReference>
<feature type="compositionally biased region" description="Low complexity" evidence="1">
    <location>
        <begin position="331"/>
        <end position="347"/>
    </location>
</feature>
<accession>G0VDK9</accession>
<dbReference type="eggNOG" id="ENOG502S1YQ">
    <property type="taxonomic scope" value="Eukaryota"/>
</dbReference>
<dbReference type="STRING" id="1064592.G0VDK9"/>
<feature type="region of interest" description="Disordered" evidence="1">
    <location>
        <begin position="243"/>
        <end position="360"/>
    </location>
</feature>
<dbReference type="InterPro" id="IPR059172">
    <property type="entry name" value="SNF6"/>
</dbReference>
<dbReference type="RefSeq" id="XP_003675935.1">
    <property type="nucleotide sequence ID" value="XM_003675887.1"/>
</dbReference>
<feature type="compositionally biased region" description="Low complexity" evidence="1">
    <location>
        <begin position="296"/>
        <end position="311"/>
    </location>
</feature>
<evidence type="ECO:0000256" key="1">
    <source>
        <dbReference type="SAM" id="MobiDB-lite"/>
    </source>
</evidence>
<feature type="compositionally biased region" description="Low complexity" evidence="1">
    <location>
        <begin position="270"/>
        <end position="288"/>
    </location>
</feature>
<dbReference type="InParanoid" id="G0VDK9"/>
<dbReference type="OMA" id="APPDYWE"/>
<feature type="compositionally biased region" description="Basic and acidic residues" evidence="1">
    <location>
        <begin position="243"/>
        <end position="268"/>
    </location>
</feature>
<sequence length="360" mass="42127">MAVTKKSRRAAHAKASRQQQQQQQQQQMSASMSSAAGRNTINNKIVNLSLSNPSFETNRLKPEPINSIVHDESDTISFRSFLLKNFIEMGNLMNALTCNITPLDKINAPEIFIPNEKGTNMESILKAMELKIDKDLEELEVLQNGKMQQEPFTPNDLTNFFSDKLKQLDNTTNVNDTQILQDYLSKKNLRSQENIIVIHRNEFNHLKQDPREAPQSYWDTYNANKIKLQQELEERKRLEEEEAKRRQEEEANFKLQQEEEEKRKKEEELQQQQQEEQQKLLLRQQQQQQDEEKQKQLAAQQAQQQQSQQQEQQEDGAEQQEQPAMLDNIFDDFTSNGNNNGNEFNTNFDDDFGDLDNVFF</sequence>
<dbReference type="FunCoup" id="G0VDK9">
    <property type="interactions" value="225"/>
</dbReference>
<dbReference type="HOGENOM" id="CLU_051557_0_0_1"/>
<gene>
    <name evidence="2" type="primary">NCAS0C05810</name>
    <name evidence="2" type="ordered locus">NCAS_0C05810</name>
</gene>
<evidence type="ECO:0000313" key="2">
    <source>
        <dbReference type="EMBL" id="CCC69571.1"/>
    </source>
</evidence>
<keyword evidence="3" id="KW-1185">Reference proteome</keyword>
<feature type="compositionally biased region" description="Low complexity" evidence="1">
    <location>
        <begin position="16"/>
        <end position="35"/>
    </location>
</feature>
<reference key="2">
    <citation type="submission" date="2011-08" db="EMBL/GenBank/DDBJ databases">
        <title>Genome sequence of Naumovozyma castellii.</title>
        <authorList>
            <person name="Gordon J.L."/>
            <person name="Armisen D."/>
            <person name="Proux-Wera E."/>
            <person name="OhEigeartaigh S.S."/>
            <person name="Byrne K.P."/>
            <person name="Wolfe K.H."/>
        </authorList>
    </citation>
    <scope>NUCLEOTIDE SEQUENCE</scope>
    <source>
        <strain>Type strain:CBS 4309</strain>
    </source>
</reference>
<dbReference type="KEGG" id="ncs:NCAS_0C05810"/>
<organism evidence="2 3">
    <name type="scientific">Naumovozyma castellii</name>
    <name type="common">Yeast</name>
    <name type="synonym">Saccharomyces castellii</name>
    <dbReference type="NCBI Taxonomy" id="27288"/>
    <lineage>
        <taxon>Eukaryota</taxon>
        <taxon>Fungi</taxon>
        <taxon>Dikarya</taxon>
        <taxon>Ascomycota</taxon>
        <taxon>Saccharomycotina</taxon>
        <taxon>Saccharomycetes</taxon>
        <taxon>Saccharomycetales</taxon>
        <taxon>Saccharomycetaceae</taxon>
        <taxon>Naumovozyma</taxon>
    </lineage>
</organism>
<dbReference type="CDD" id="cd22571">
    <property type="entry name" value="SNF6"/>
    <property type="match status" value="1"/>
</dbReference>
<reference evidence="2 3" key="1">
    <citation type="journal article" date="2011" name="Proc. Natl. Acad. Sci. U.S.A.">
        <title>Evolutionary erosion of yeast sex chromosomes by mating-type switching accidents.</title>
        <authorList>
            <person name="Gordon J.L."/>
            <person name="Armisen D."/>
            <person name="Proux-Wera E."/>
            <person name="Oheigeartaigh S.S."/>
            <person name="Byrne K.P."/>
            <person name="Wolfe K.H."/>
        </authorList>
    </citation>
    <scope>NUCLEOTIDE SEQUENCE [LARGE SCALE GENOMIC DNA]</scope>
    <source>
        <strain evidence="3">ATCC 76901 / BCRC 22586 / CBS 4309 / NBRC 1992 / NRRL Y-12630</strain>
    </source>
</reference>
<evidence type="ECO:0000313" key="3">
    <source>
        <dbReference type="Proteomes" id="UP000001640"/>
    </source>
</evidence>
<protein>
    <submittedName>
        <fullName evidence="2">Uncharacterized protein</fullName>
    </submittedName>
</protein>
<dbReference type="AlphaFoldDB" id="G0VDK9"/>
<name>G0VDK9_NAUCA</name>